<dbReference type="EMBL" id="LGST01000026">
    <property type="protein sequence ID" value="KND99142.1"/>
    <property type="molecule type" value="Genomic_DNA"/>
</dbReference>
<comment type="caution">
    <text evidence="1">The sequence shown here is derived from an EMBL/GenBank/DDBJ whole genome shotgun (WGS) entry which is preliminary data.</text>
</comment>
<evidence type="ECO:0000313" key="1">
    <source>
        <dbReference type="EMBL" id="KND99142.1"/>
    </source>
</evidence>
<organism evidence="1 2">
    <name type="scientific">Candidozyma auris</name>
    <name type="common">Yeast</name>
    <name type="synonym">Candida auris</name>
    <dbReference type="NCBI Taxonomy" id="498019"/>
    <lineage>
        <taxon>Eukaryota</taxon>
        <taxon>Fungi</taxon>
        <taxon>Dikarya</taxon>
        <taxon>Ascomycota</taxon>
        <taxon>Saccharomycotina</taxon>
        <taxon>Pichiomycetes</taxon>
        <taxon>Metschnikowiaceae</taxon>
        <taxon>Candidozyma</taxon>
    </lineage>
</organism>
<name>A0A0L0NY76_CANAR</name>
<sequence length="45" mass="5098">MATSRGSVRTKSVVKVEKRVRFENEKFYMLEAPGRVQVALKVSKG</sequence>
<proteinExistence type="predicted"/>
<reference evidence="2" key="1">
    <citation type="journal article" date="2015" name="BMC Genomics">
        <title>Draft genome of a commonly misdiagnosed multidrug resistant pathogen Candida auris.</title>
        <authorList>
            <person name="Chatterjee S."/>
            <person name="Alampalli S.V."/>
            <person name="Nageshan R.K."/>
            <person name="Chettiar S.T."/>
            <person name="Joshi S."/>
            <person name="Tatu U.S."/>
        </authorList>
    </citation>
    <scope>NUCLEOTIDE SEQUENCE [LARGE SCALE GENOMIC DNA]</scope>
    <source>
        <strain evidence="2">6684</strain>
    </source>
</reference>
<evidence type="ECO:0000313" key="2">
    <source>
        <dbReference type="Proteomes" id="UP000037122"/>
    </source>
</evidence>
<gene>
    <name evidence="1" type="ORF">QG37_03937</name>
</gene>
<protein>
    <submittedName>
        <fullName evidence="1">Uncharacterized protein</fullName>
    </submittedName>
</protein>
<dbReference type="AlphaFoldDB" id="A0A0L0NY76"/>
<accession>A0A0L0NY76</accession>
<dbReference type="VEuPathDB" id="FungiDB:QG37_03937"/>
<dbReference type="Proteomes" id="UP000037122">
    <property type="component" value="Unassembled WGS sequence"/>
</dbReference>